<feature type="region of interest" description="Disordered" evidence="1">
    <location>
        <begin position="96"/>
        <end position="194"/>
    </location>
</feature>
<gene>
    <name evidence="2" type="ORF">ANCCAN_07869</name>
</gene>
<feature type="compositionally biased region" description="Polar residues" evidence="1">
    <location>
        <begin position="114"/>
        <end position="141"/>
    </location>
</feature>
<evidence type="ECO:0000256" key="1">
    <source>
        <dbReference type="SAM" id="MobiDB-lite"/>
    </source>
</evidence>
<protein>
    <submittedName>
        <fullName evidence="2">Uncharacterized protein</fullName>
    </submittedName>
</protein>
<name>A0A368GT18_ANCCA</name>
<dbReference type="OrthoDB" id="10471668at2759"/>
<reference evidence="2 3" key="1">
    <citation type="submission" date="2014-10" db="EMBL/GenBank/DDBJ databases">
        <title>Draft genome of the hookworm Ancylostoma caninum.</title>
        <authorList>
            <person name="Mitreva M."/>
        </authorList>
    </citation>
    <scope>NUCLEOTIDE SEQUENCE [LARGE SCALE GENOMIC DNA]</scope>
    <source>
        <strain evidence="2 3">Baltimore</strain>
    </source>
</reference>
<evidence type="ECO:0000313" key="3">
    <source>
        <dbReference type="Proteomes" id="UP000252519"/>
    </source>
</evidence>
<keyword evidence="3" id="KW-1185">Reference proteome</keyword>
<comment type="caution">
    <text evidence="2">The sequence shown here is derived from an EMBL/GenBank/DDBJ whole genome shotgun (WGS) entry which is preliminary data.</text>
</comment>
<organism evidence="2 3">
    <name type="scientific">Ancylostoma caninum</name>
    <name type="common">Dog hookworm</name>
    <dbReference type="NCBI Taxonomy" id="29170"/>
    <lineage>
        <taxon>Eukaryota</taxon>
        <taxon>Metazoa</taxon>
        <taxon>Ecdysozoa</taxon>
        <taxon>Nematoda</taxon>
        <taxon>Chromadorea</taxon>
        <taxon>Rhabditida</taxon>
        <taxon>Rhabditina</taxon>
        <taxon>Rhabditomorpha</taxon>
        <taxon>Strongyloidea</taxon>
        <taxon>Ancylostomatidae</taxon>
        <taxon>Ancylostomatinae</taxon>
        <taxon>Ancylostoma</taxon>
    </lineage>
</organism>
<dbReference type="EMBL" id="JOJR01000086">
    <property type="protein sequence ID" value="RCN46097.1"/>
    <property type="molecule type" value="Genomic_DNA"/>
</dbReference>
<dbReference type="AlphaFoldDB" id="A0A368GT18"/>
<accession>A0A368GT18</accession>
<feature type="non-terminal residue" evidence="2">
    <location>
        <position position="1"/>
    </location>
</feature>
<evidence type="ECO:0000313" key="2">
    <source>
        <dbReference type="EMBL" id="RCN46097.1"/>
    </source>
</evidence>
<proteinExistence type="predicted"/>
<sequence length="194" mass="22352">TPTVTARTPDSDTSGRFRILLVSEYEDPFYLRTMALQLEHLEAGWEWKYYERNVYGSEAQLAEAEKPLLPERTQSYQEELATARSRQVKVRAFDDEEEWYSASSKESSKRKQSTVRSSSCPTAKNLTPQKGTKTPRGSLTKAQLFAASLKDLPRHARSPQPERVPSHTSTEMHTSMKEPRSERHHERFLRSTSF</sequence>
<dbReference type="Proteomes" id="UP000252519">
    <property type="component" value="Unassembled WGS sequence"/>
</dbReference>
<feature type="compositionally biased region" description="Basic and acidic residues" evidence="1">
    <location>
        <begin position="174"/>
        <end position="194"/>
    </location>
</feature>